<dbReference type="EMBL" id="CP142149">
    <property type="protein sequence ID" value="WSE25987.1"/>
    <property type="molecule type" value="Genomic_DNA"/>
</dbReference>
<organism evidence="2 3">
    <name type="scientific">Amycolatopsis rhabdoformis</name>
    <dbReference type="NCBI Taxonomy" id="1448059"/>
    <lineage>
        <taxon>Bacteria</taxon>
        <taxon>Bacillati</taxon>
        <taxon>Actinomycetota</taxon>
        <taxon>Actinomycetes</taxon>
        <taxon>Pseudonocardiales</taxon>
        <taxon>Pseudonocardiaceae</taxon>
        <taxon>Amycolatopsis</taxon>
    </lineage>
</organism>
<accession>A0ABZ1HUA1</accession>
<dbReference type="InterPro" id="IPR015421">
    <property type="entry name" value="PyrdxlP-dep_Trfase_major"/>
</dbReference>
<dbReference type="InterPro" id="IPR015424">
    <property type="entry name" value="PyrdxlP-dep_Trfase"/>
</dbReference>
<evidence type="ECO:0000313" key="3">
    <source>
        <dbReference type="Proteomes" id="UP001330812"/>
    </source>
</evidence>
<dbReference type="Proteomes" id="UP001330812">
    <property type="component" value="Chromosome"/>
</dbReference>
<proteinExistence type="predicted"/>
<gene>
    <name evidence="2" type="ORF">VSH64_24205</name>
</gene>
<dbReference type="SUPFAM" id="SSF53383">
    <property type="entry name" value="PLP-dependent transferases"/>
    <property type="match status" value="1"/>
</dbReference>
<sequence length="400" mass="43112">MTTLDSLRADDNALAPHYSRFGVADRLLLSAHSHQAWPDVAEEGLLEAFADAARDVDEKWSAAFAKADELRGGYRALLADPHGEYALGANTHELVIRFLSAIDLRARPRLVTTGGEFHTLRRQLARLEEEGLEVVRVPVEPVPTLAERVAAEVSKDTAGTAAVLVSAVLFETARLVPGLAHLADVCRSANVELLVDAYHALGVVPFSLHDLGLTNAWVVGGGYKYLQLGEGNCFLRLPAHAQELRPVVTGWYAEFGALADRQRSDLVVYATGGDRFAGATYDPSSHYRGVRVQQFFAAQGLTPEFLREVSQHQVGLLARCFDELGLPEDVVTRDRETPPGMIGGFLSLRSASAGALQQALAEAGVRTDSRGSYLRFGPAPYLSDAQLEAAMATLGKVVAG</sequence>
<keyword evidence="1" id="KW-0045">Antibiotic biosynthesis</keyword>
<evidence type="ECO:0000256" key="1">
    <source>
        <dbReference type="ARBA" id="ARBA00023194"/>
    </source>
</evidence>
<name>A0ABZ1HUA1_9PSEU</name>
<reference evidence="2 3" key="1">
    <citation type="journal article" date="2015" name="Int. J. Syst. Evol. Microbiol.">
        <title>Amycolatopsis rhabdoformis sp. nov., an actinomycete isolated from a tropical forest soil.</title>
        <authorList>
            <person name="Souza W.R."/>
            <person name="Silva R.E."/>
            <person name="Goodfellow M."/>
            <person name="Busarakam K."/>
            <person name="Figueiro F.S."/>
            <person name="Ferreira D."/>
            <person name="Rodrigues-Filho E."/>
            <person name="Moraes L.A.B."/>
            <person name="Zucchi T.D."/>
        </authorList>
    </citation>
    <scope>NUCLEOTIDE SEQUENCE [LARGE SCALE GENOMIC DNA]</scope>
    <source>
        <strain evidence="2 3">NCIMB 14900</strain>
    </source>
</reference>
<evidence type="ECO:0000313" key="2">
    <source>
        <dbReference type="EMBL" id="WSE25987.1"/>
    </source>
</evidence>
<keyword evidence="3" id="KW-1185">Reference proteome</keyword>
<dbReference type="Gene3D" id="3.40.640.10">
    <property type="entry name" value="Type I PLP-dependent aspartate aminotransferase-like (Major domain)"/>
    <property type="match status" value="1"/>
</dbReference>
<dbReference type="RefSeq" id="WP_326564953.1">
    <property type="nucleotide sequence ID" value="NZ_CP142149.1"/>
</dbReference>
<dbReference type="Gene3D" id="3.90.1150.10">
    <property type="entry name" value="Aspartate Aminotransferase, domain 1"/>
    <property type="match status" value="1"/>
</dbReference>
<protein>
    <submittedName>
        <fullName evidence="2">Kynureninase</fullName>
    </submittedName>
</protein>
<dbReference type="InterPro" id="IPR015422">
    <property type="entry name" value="PyrdxlP-dep_Trfase_small"/>
</dbReference>